<evidence type="ECO:0000313" key="1">
    <source>
        <dbReference type="EMBL" id="CEM01462.1"/>
    </source>
</evidence>
<dbReference type="Proteomes" id="UP000041254">
    <property type="component" value="Unassembled WGS sequence"/>
</dbReference>
<evidence type="ECO:0000313" key="2">
    <source>
        <dbReference type="Proteomes" id="UP000041254"/>
    </source>
</evidence>
<dbReference type="AlphaFoldDB" id="A0A0G4ET99"/>
<name>A0A0G4ET99_VITBC</name>
<gene>
    <name evidence="1" type="ORF">Vbra_13092</name>
</gene>
<reference evidence="1 2" key="1">
    <citation type="submission" date="2014-11" db="EMBL/GenBank/DDBJ databases">
        <authorList>
            <person name="Zhu J."/>
            <person name="Qi W."/>
            <person name="Song R."/>
        </authorList>
    </citation>
    <scope>NUCLEOTIDE SEQUENCE [LARGE SCALE GENOMIC DNA]</scope>
</reference>
<dbReference type="VEuPathDB" id="CryptoDB:Vbra_13092"/>
<protein>
    <submittedName>
        <fullName evidence="1">Uncharacterized protein</fullName>
    </submittedName>
</protein>
<accession>A0A0G4ET99</accession>
<dbReference type="EMBL" id="CDMY01000305">
    <property type="protein sequence ID" value="CEM01462.1"/>
    <property type="molecule type" value="Genomic_DNA"/>
</dbReference>
<proteinExistence type="predicted"/>
<sequence length="84" mass="9541">MNVTQLKEQTAGVERRVDQLLQLHSEVSQCYRLRDQAPLEGYKTTEVELWHKDDLAQQALLDLSGVLSPARMPPHRSFVGGTRP</sequence>
<keyword evidence="2" id="KW-1185">Reference proteome</keyword>
<organism evidence="1 2">
    <name type="scientific">Vitrella brassicaformis (strain CCMP3155)</name>
    <dbReference type="NCBI Taxonomy" id="1169540"/>
    <lineage>
        <taxon>Eukaryota</taxon>
        <taxon>Sar</taxon>
        <taxon>Alveolata</taxon>
        <taxon>Colpodellida</taxon>
        <taxon>Vitrellaceae</taxon>
        <taxon>Vitrella</taxon>
    </lineage>
</organism>
<dbReference type="InParanoid" id="A0A0G4ET99"/>